<name>A0A1Y0V7G3_9PROT</name>
<dbReference type="AlphaFoldDB" id="A0A1Y0V7G3"/>
<gene>
    <name evidence="1" type="ORF">S101447_02792</name>
</gene>
<evidence type="ECO:0000313" key="1">
    <source>
        <dbReference type="EMBL" id="ARW11829.1"/>
    </source>
</evidence>
<proteinExistence type="predicted"/>
<dbReference type="EMBL" id="CP021525">
    <property type="protein sequence ID" value="ARW11829.1"/>
    <property type="molecule type" value="Genomic_DNA"/>
</dbReference>
<accession>A0A1Y0V7G3</accession>
<sequence>MLIDKYVPSFQFRERHTLEVNAQASDVLRAAINYQPDNDPIIRAAIAIREFPDKLIDRIKGNSLPTKRPFSLRNFTLLDYLEDREVVFGLAGCFWKADYGQVPLQDSEDFVRFNVHGAARLALNFTVECLGNNRTRLATETRVYCLDVDAKRKFTPYWYLIRPVSGLIRRKMLATIGHTAMVS</sequence>
<geneLocation type="plasmid" evidence="2">
    <name>pap1447-1 sequence</name>
</geneLocation>
<protein>
    <recommendedName>
        <fullName evidence="3">DUF2867 domain-containing protein</fullName>
    </recommendedName>
</protein>
<dbReference type="Proteomes" id="UP000195633">
    <property type="component" value="Plasmid pAP1447-1"/>
</dbReference>
<dbReference type="RefSeq" id="WP_087636487.1">
    <property type="nucleotide sequence ID" value="NZ_CP021525.1"/>
</dbReference>
<reference evidence="1 2" key="1">
    <citation type="submission" date="2017-05" db="EMBL/GenBank/DDBJ databases">
        <title>Genome sequence of Acetobacter pasteurianus subsp. ascendens strain SRCM101447.</title>
        <authorList>
            <person name="Cho S.H."/>
        </authorList>
    </citation>
    <scope>NUCLEOTIDE SEQUENCE [LARGE SCALE GENOMIC DNA]</scope>
    <source>
        <strain evidence="1 2">SRCM101447</strain>
        <plasmid evidence="2">Plasmid pap1447-1 sequence</plasmid>
    </source>
</reference>
<evidence type="ECO:0008006" key="3">
    <source>
        <dbReference type="Google" id="ProtNLM"/>
    </source>
</evidence>
<evidence type="ECO:0000313" key="2">
    <source>
        <dbReference type="Proteomes" id="UP000195633"/>
    </source>
</evidence>
<organism evidence="1 2">
    <name type="scientific">Acetobacter ascendens</name>
    <dbReference type="NCBI Taxonomy" id="481146"/>
    <lineage>
        <taxon>Bacteria</taxon>
        <taxon>Pseudomonadati</taxon>
        <taxon>Pseudomonadota</taxon>
        <taxon>Alphaproteobacteria</taxon>
        <taxon>Acetobacterales</taxon>
        <taxon>Acetobacteraceae</taxon>
        <taxon>Acetobacter</taxon>
    </lineage>
</organism>
<keyword evidence="1" id="KW-0614">Plasmid</keyword>